<name>A0A1E8AYU6_BACMY</name>
<comment type="similarity">
    <text evidence="1 6 7">Belongs to the peptidase S8 family.</text>
</comment>
<protein>
    <recommendedName>
        <fullName evidence="8">Peptidase S8/S53 domain-containing protein</fullName>
    </recommendedName>
</protein>
<dbReference type="InterPro" id="IPR034045">
    <property type="entry name" value="Pep_S8_CspA-like"/>
</dbReference>
<evidence type="ECO:0000256" key="5">
    <source>
        <dbReference type="PIRSR" id="PIRSR615500-1"/>
    </source>
</evidence>
<dbReference type="PATRIC" id="fig|86662.25.peg.5770"/>
<evidence type="ECO:0000313" key="9">
    <source>
        <dbReference type="EMBL" id="OFD70439.1"/>
    </source>
</evidence>
<gene>
    <name evidence="9" type="ORF">BWGOE8_56050</name>
</gene>
<feature type="active site" description="Charge relay system" evidence="5 6">
    <location>
        <position position="213"/>
    </location>
</feature>
<keyword evidence="2 6" id="KW-0645">Protease</keyword>
<dbReference type="Pfam" id="PF00082">
    <property type="entry name" value="Peptidase_S8"/>
    <property type="match status" value="2"/>
</dbReference>
<dbReference type="PROSITE" id="PS00138">
    <property type="entry name" value="SUBTILASE_SER"/>
    <property type="match status" value="1"/>
</dbReference>
<proteinExistence type="inferred from homology"/>
<dbReference type="InterPro" id="IPR050131">
    <property type="entry name" value="Peptidase_S8_subtilisin-like"/>
</dbReference>
<dbReference type="PROSITE" id="PS51892">
    <property type="entry name" value="SUBTILASE"/>
    <property type="match status" value="1"/>
</dbReference>
<organism evidence="9 10">
    <name type="scientific">Bacillus mycoides</name>
    <dbReference type="NCBI Taxonomy" id="1405"/>
    <lineage>
        <taxon>Bacteria</taxon>
        <taxon>Bacillati</taxon>
        <taxon>Bacillota</taxon>
        <taxon>Bacilli</taxon>
        <taxon>Bacillales</taxon>
        <taxon>Bacillaceae</taxon>
        <taxon>Bacillus</taxon>
        <taxon>Bacillus cereus group</taxon>
    </lineage>
</organism>
<evidence type="ECO:0000256" key="3">
    <source>
        <dbReference type="ARBA" id="ARBA00022801"/>
    </source>
</evidence>
<dbReference type="PROSITE" id="PS00136">
    <property type="entry name" value="SUBTILASE_ASP"/>
    <property type="match status" value="1"/>
</dbReference>
<accession>A0A1E8AYU6</accession>
<evidence type="ECO:0000256" key="4">
    <source>
        <dbReference type="ARBA" id="ARBA00022825"/>
    </source>
</evidence>
<dbReference type="PANTHER" id="PTHR43806:SF11">
    <property type="entry name" value="CEREVISIN-RELATED"/>
    <property type="match status" value="1"/>
</dbReference>
<feature type="domain" description="Peptidase S8/S53" evidence="8">
    <location>
        <begin position="463"/>
        <end position="589"/>
    </location>
</feature>
<evidence type="ECO:0000313" key="10">
    <source>
        <dbReference type="Proteomes" id="UP000175706"/>
    </source>
</evidence>
<dbReference type="Proteomes" id="UP000175706">
    <property type="component" value="Unassembled WGS sequence"/>
</dbReference>
<dbReference type="EMBL" id="LXLT01000085">
    <property type="protein sequence ID" value="OFD70439.1"/>
    <property type="molecule type" value="Genomic_DNA"/>
</dbReference>
<dbReference type="GO" id="GO:0006508">
    <property type="term" value="P:proteolysis"/>
    <property type="evidence" value="ECO:0007669"/>
    <property type="project" value="UniProtKB-KW"/>
</dbReference>
<reference evidence="9 10" key="1">
    <citation type="submission" date="2016-05" db="EMBL/GenBank/DDBJ databases">
        <title>Bacillus thuringiensis and Bacillus weihenstephanensis as novel biocontrol agents of wilt causing Verticillium species.</title>
        <authorList>
            <person name="Hollensteiner J."/>
            <person name="Wemheuer F."/>
            <person name="Harting R."/>
            <person name="Kolarzyk A."/>
            <person name="Diaz-Valerio S."/>
            <person name="Poehlein A."/>
            <person name="Brzuszkiewicz E."/>
            <person name="Nesemann K."/>
            <person name="Braus-Stromeyer S."/>
            <person name="Braus G."/>
            <person name="Daniel R."/>
            <person name="Liesegang H."/>
        </authorList>
    </citation>
    <scope>NUCLEOTIDE SEQUENCE [LARGE SCALE GENOMIC DNA]</scope>
    <source>
        <strain evidence="9 10">GOE8</strain>
    </source>
</reference>
<dbReference type="InterPro" id="IPR015500">
    <property type="entry name" value="Peptidase_S8_subtilisin-rel"/>
</dbReference>
<dbReference type="PANTHER" id="PTHR43806">
    <property type="entry name" value="PEPTIDASE S8"/>
    <property type="match status" value="1"/>
</dbReference>
<dbReference type="InterPro" id="IPR023828">
    <property type="entry name" value="Peptidase_S8_Ser-AS"/>
</dbReference>
<feature type="domain" description="Peptidase S8/S53" evidence="8">
    <location>
        <begin position="131"/>
        <end position="325"/>
    </location>
</feature>
<dbReference type="GO" id="GO:0004252">
    <property type="term" value="F:serine-type endopeptidase activity"/>
    <property type="evidence" value="ECO:0007669"/>
    <property type="project" value="UniProtKB-UniRule"/>
</dbReference>
<evidence type="ECO:0000256" key="7">
    <source>
        <dbReference type="RuleBase" id="RU003355"/>
    </source>
</evidence>
<feature type="active site" description="Charge relay system" evidence="5 6">
    <location>
        <position position="140"/>
    </location>
</feature>
<keyword evidence="4 6" id="KW-0720">Serine protease</keyword>
<comment type="caution">
    <text evidence="9">The sequence shown here is derived from an EMBL/GenBank/DDBJ whole genome shotgun (WGS) entry which is preliminary data.</text>
</comment>
<dbReference type="InterPro" id="IPR000209">
    <property type="entry name" value="Peptidase_S8/S53_dom"/>
</dbReference>
<sequence>MRLEKNKEQIPVNLDPRLQRIIAKSQQDMDTLGITTAEKEISVIAKVKDLYAWSTIPGVLQTNDITMAPDKSGRIVTAKVELTELEKIRQSQVVLSLKAVRPVKPLLKRTIEEIAARSNLLPPGAAKDYGGQGIVVGIIDDGCDFVHQNFQNQDKSTRILAIWDQSAEKSTDSSVEYGRVFTSDQINSALNSPQPYKTLGYPIIPFDPEAPRHGTHVMDIAVGNGRITGIPGVAPNADIVFVQAFPSDIPWIGEEVVNSTLGDSKQILDGVKFIFDLAGERPCVINISLGTYGGSHDGTSLVEQGIDGLLIEKPNRAVVIAAGNSYNHGIHAEGLVPNGGSFDLHWKINDKDFTFNELEIWYKGEDEFLLELINPEGDSIGKINLEENCKVLDDQGNTLVFMANRKNDPNNNDNEIGVFLEKGIPTGTWTVRLHGTRVNHGAFHAWIERDLPRGQSSFISPQNNTHTLDSISCGHKSIVVGAYDAHVPDTPIYISSSAGPTRDGRQKPEISAPGHAVIAAASGTLNGVTKMSGTSMAAPAVSGVIALVLAEAQASCINLSIDQIREIIKNAARRNPPDGQGWNNRYGLGRIDASKAVKAVKTVTTVDN</sequence>
<keyword evidence="3 6" id="KW-0378">Hydrolase</keyword>
<dbReference type="InterPro" id="IPR036852">
    <property type="entry name" value="Peptidase_S8/S53_dom_sf"/>
</dbReference>
<evidence type="ECO:0000256" key="1">
    <source>
        <dbReference type="ARBA" id="ARBA00011073"/>
    </source>
</evidence>
<feature type="active site" description="Charge relay system" evidence="5 6">
    <location>
        <position position="535"/>
    </location>
</feature>
<dbReference type="Gene3D" id="2.60.120.1290">
    <property type="match status" value="1"/>
</dbReference>
<dbReference type="Gene3D" id="3.40.50.200">
    <property type="entry name" value="Peptidase S8/S53 domain"/>
    <property type="match status" value="1"/>
</dbReference>
<dbReference type="CDD" id="cd07478">
    <property type="entry name" value="Peptidases_S8_CspA-like"/>
    <property type="match status" value="1"/>
</dbReference>
<evidence type="ECO:0000256" key="2">
    <source>
        <dbReference type="ARBA" id="ARBA00022670"/>
    </source>
</evidence>
<evidence type="ECO:0000259" key="8">
    <source>
        <dbReference type="Pfam" id="PF00082"/>
    </source>
</evidence>
<dbReference type="SUPFAM" id="SSF52743">
    <property type="entry name" value="Subtilisin-like"/>
    <property type="match status" value="1"/>
</dbReference>
<dbReference type="RefSeq" id="WP_070146094.1">
    <property type="nucleotide sequence ID" value="NZ_LXLT01000085.1"/>
</dbReference>
<dbReference type="InterPro" id="IPR023827">
    <property type="entry name" value="Peptidase_S8_Asp-AS"/>
</dbReference>
<dbReference type="AlphaFoldDB" id="A0A1E8AYU6"/>
<dbReference type="PRINTS" id="PR00723">
    <property type="entry name" value="SUBTILISIN"/>
</dbReference>
<evidence type="ECO:0000256" key="6">
    <source>
        <dbReference type="PROSITE-ProRule" id="PRU01240"/>
    </source>
</evidence>